<dbReference type="Proteomes" id="UP000225706">
    <property type="component" value="Unassembled WGS sequence"/>
</dbReference>
<reference evidence="3" key="1">
    <citation type="journal article" date="2017" name="bioRxiv">
        <title>Comparative analysis of the genomes of Stylophora pistillata and Acropora digitifera provides evidence for extensive differences between species of corals.</title>
        <authorList>
            <person name="Voolstra C.R."/>
            <person name="Li Y."/>
            <person name="Liew Y.J."/>
            <person name="Baumgarten S."/>
            <person name="Zoccola D."/>
            <person name="Flot J.-F."/>
            <person name="Tambutte S."/>
            <person name="Allemand D."/>
            <person name="Aranda M."/>
        </authorList>
    </citation>
    <scope>NUCLEOTIDE SEQUENCE [LARGE SCALE GENOMIC DNA]</scope>
</reference>
<keyword evidence="1" id="KW-0732">Signal</keyword>
<feature type="signal peptide" evidence="1">
    <location>
        <begin position="1"/>
        <end position="18"/>
    </location>
</feature>
<evidence type="ECO:0000313" key="2">
    <source>
        <dbReference type="EMBL" id="PFX16982.1"/>
    </source>
</evidence>
<sequence>MKSVYVITFVFLIALCNGAKFPFRQRDRGGADVKEYDEEVNAMMELTMPVPVTDEPEEEPSEGKIPVEEAIIPVTANYLGSESNPESSEGEIVVEETIAPVIMTANPNGAESNPACGFCRGMFGGCYCEDVEWCREIPCEVKQECDEKCPME</sequence>
<dbReference type="AlphaFoldDB" id="A0A2B4RL59"/>
<proteinExistence type="predicted"/>
<comment type="caution">
    <text evidence="2">The sequence shown here is derived from an EMBL/GenBank/DDBJ whole genome shotgun (WGS) entry which is preliminary data.</text>
</comment>
<accession>A0A2B4RL59</accession>
<evidence type="ECO:0000313" key="3">
    <source>
        <dbReference type="Proteomes" id="UP000225706"/>
    </source>
</evidence>
<feature type="chain" id="PRO_5012970701" evidence="1">
    <location>
        <begin position="19"/>
        <end position="152"/>
    </location>
</feature>
<evidence type="ECO:0000256" key="1">
    <source>
        <dbReference type="SAM" id="SignalP"/>
    </source>
</evidence>
<dbReference type="EMBL" id="LSMT01000505">
    <property type="protein sequence ID" value="PFX16982.1"/>
    <property type="molecule type" value="Genomic_DNA"/>
</dbReference>
<organism evidence="2 3">
    <name type="scientific">Stylophora pistillata</name>
    <name type="common">Smooth cauliflower coral</name>
    <dbReference type="NCBI Taxonomy" id="50429"/>
    <lineage>
        <taxon>Eukaryota</taxon>
        <taxon>Metazoa</taxon>
        <taxon>Cnidaria</taxon>
        <taxon>Anthozoa</taxon>
        <taxon>Hexacorallia</taxon>
        <taxon>Scleractinia</taxon>
        <taxon>Astrocoeniina</taxon>
        <taxon>Pocilloporidae</taxon>
        <taxon>Stylophora</taxon>
    </lineage>
</organism>
<dbReference type="OrthoDB" id="10449997at2759"/>
<gene>
    <name evidence="2" type="ORF">AWC38_SpisGene18720</name>
</gene>
<name>A0A2B4RL59_STYPI</name>
<protein>
    <submittedName>
        <fullName evidence="2">Uncharacterized protein</fullName>
    </submittedName>
</protein>
<keyword evidence="3" id="KW-1185">Reference proteome</keyword>